<evidence type="ECO:0000313" key="2">
    <source>
        <dbReference type="EMBL" id="WDZ83538.1"/>
    </source>
</evidence>
<dbReference type="CDD" id="cd19752">
    <property type="entry name" value="AKR_unchar"/>
    <property type="match status" value="1"/>
</dbReference>
<protein>
    <submittedName>
        <fullName evidence="2">Aldo/keto reductase</fullName>
    </submittedName>
</protein>
<dbReference type="EMBL" id="CP118615">
    <property type="protein sequence ID" value="WDZ83538.1"/>
    <property type="molecule type" value="Genomic_DNA"/>
</dbReference>
<dbReference type="Proteomes" id="UP001219605">
    <property type="component" value="Chromosome"/>
</dbReference>
<dbReference type="PANTHER" id="PTHR43364:SF6">
    <property type="entry name" value="OXIDOREDUCTASE-RELATED"/>
    <property type="match status" value="1"/>
</dbReference>
<proteinExistence type="predicted"/>
<sequence length="311" mass="33730">MSAVCLGTMYFGTKVDEATSFAILDRYTAAGGTFLDTANCYAFWADGGTGAESEETIGRWLRSRGRRDQLTLATKVGAAPDDPAVPYGAHNREGLGRRRIREQAEQSLRRLGVDRIDLYYAHADDRRTPFEETLGAFGELVADGSVGLLGASNHTSWRLALARDVARREGLPGYAAIQQRHSYLEARRLRVAPPDAIQLPVTAELLDYARTEPDLTVLAYSPLLLGAYTRPEVPLPEDYDTPAAPARLRVLREVAAELGATANQVVLAWLLGGDPPVLPVIGVSSVAQLDECLGAADLTLDADQRRRLDAA</sequence>
<keyword evidence="3" id="KW-1185">Reference proteome</keyword>
<name>A0ABY7ZLZ8_9ACTN</name>
<gene>
    <name evidence="2" type="ORF">PVK37_24180</name>
</gene>
<dbReference type="InterPro" id="IPR050523">
    <property type="entry name" value="AKR_Detox_Biosynth"/>
</dbReference>
<reference evidence="2 3" key="1">
    <citation type="submission" date="2023-02" db="EMBL/GenBank/DDBJ databases">
        <authorList>
            <person name="Mo P."/>
        </authorList>
    </citation>
    <scope>NUCLEOTIDE SEQUENCE [LARGE SCALE GENOMIC DNA]</scope>
    <source>
        <strain evidence="2 3">HUAS 3</strain>
    </source>
</reference>
<accession>A0ABY7ZLZ8</accession>
<dbReference type="InterPro" id="IPR036812">
    <property type="entry name" value="NAD(P)_OxRdtase_dom_sf"/>
</dbReference>
<dbReference type="Pfam" id="PF00248">
    <property type="entry name" value="Aldo_ket_red"/>
    <property type="match status" value="1"/>
</dbReference>
<dbReference type="SUPFAM" id="SSF51430">
    <property type="entry name" value="NAD(P)-linked oxidoreductase"/>
    <property type="match status" value="1"/>
</dbReference>
<dbReference type="InterPro" id="IPR023210">
    <property type="entry name" value="NADP_OxRdtase_dom"/>
</dbReference>
<organism evidence="2 3">
    <name type="scientific">Micromonospora cathayae</name>
    <dbReference type="NCBI Taxonomy" id="3028804"/>
    <lineage>
        <taxon>Bacteria</taxon>
        <taxon>Bacillati</taxon>
        <taxon>Actinomycetota</taxon>
        <taxon>Actinomycetes</taxon>
        <taxon>Micromonosporales</taxon>
        <taxon>Micromonosporaceae</taxon>
        <taxon>Micromonospora</taxon>
    </lineage>
</organism>
<evidence type="ECO:0000313" key="3">
    <source>
        <dbReference type="Proteomes" id="UP001219605"/>
    </source>
</evidence>
<feature type="domain" description="NADP-dependent oxidoreductase" evidence="1">
    <location>
        <begin position="4"/>
        <end position="310"/>
    </location>
</feature>
<dbReference type="PANTHER" id="PTHR43364">
    <property type="entry name" value="NADH-SPECIFIC METHYLGLYOXAL REDUCTASE-RELATED"/>
    <property type="match status" value="1"/>
</dbReference>
<dbReference type="Gene3D" id="3.20.20.100">
    <property type="entry name" value="NADP-dependent oxidoreductase domain"/>
    <property type="match status" value="1"/>
</dbReference>
<evidence type="ECO:0000259" key="1">
    <source>
        <dbReference type="Pfam" id="PF00248"/>
    </source>
</evidence>
<dbReference type="RefSeq" id="WP_275030090.1">
    <property type="nucleotide sequence ID" value="NZ_CP118615.1"/>
</dbReference>